<sequence length="33" mass="3989">MKSGRISYQHQMKARRKSSRKVQHLRHLRTPVS</sequence>
<dbReference type="EMBL" id="GBRH01186869">
    <property type="protein sequence ID" value="JAE11027.1"/>
    <property type="molecule type" value="Transcribed_RNA"/>
</dbReference>
<evidence type="ECO:0000256" key="1">
    <source>
        <dbReference type="SAM" id="MobiDB-lite"/>
    </source>
</evidence>
<feature type="compositionally biased region" description="Polar residues" evidence="1">
    <location>
        <begin position="1"/>
        <end position="10"/>
    </location>
</feature>
<protein>
    <submittedName>
        <fullName evidence="2">Uncharacterized protein</fullName>
    </submittedName>
</protein>
<accession>A0A0A9FFC1</accession>
<evidence type="ECO:0000313" key="2">
    <source>
        <dbReference type="EMBL" id="JAE11027.1"/>
    </source>
</evidence>
<feature type="region of interest" description="Disordered" evidence="1">
    <location>
        <begin position="1"/>
        <end position="33"/>
    </location>
</feature>
<reference evidence="2" key="2">
    <citation type="journal article" date="2015" name="Data Brief">
        <title>Shoot transcriptome of the giant reed, Arundo donax.</title>
        <authorList>
            <person name="Barrero R.A."/>
            <person name="Guerrero F.D."/>
            <person name="Moolhuijzen P."/>
            <person name="Goolsby J.A."/>
            <person name="Tidwell J."/>
            <person name="Bellgard S.E."/>
            <person name="Bellgard M.I."/>
        </authorList>
    </citation>
    <scope>NUCLEOTIDE SEQUENCE</scope>
    <source>
        <tissue evidence="2">Shoot tissue taken approximately 20 cm above the soil surface</tissue>
    </source>
</reference>
<feature type="compositionally biased region" description="Basic residues" evidence="1">
    <location>
        <begin position="12"/>
        <end position="33"/>
    </location>
</feature>
<organism evidence="2">
    <name type="scientific">Arundo donax</name>
    <name type="common">Giant reed</name>
    <name type="synonym">Donax arundinaceus</name>
    <dbReference type="NCBI Taxonomy" id="35708"/>
    <lineage>
        <taxon>Eukaryota</taxon>
        <taxon>Viridiplantae</taxon>
        <taxon>Streptophyta</taxon>
        <taxon>Embryophyta</taxon>
        <taxon>Tracheophyta</taxon>
        <taxon>Spermatophyta</taxon>
        <taxon>Magnoliopsida</taxon>
        <taxon>Liliopsida</taxon>
        <taxon>Poales</taxon>
        <taxon>Poaceae</taxon>
        <taxon>PACMAD clade</taxon>
        <taxon>Arundinoideae</taxon>
        <taxon>Arundineae</taxon>
        <taxon>Arundo</taxon>
    </lineage>
</organism>
<proteinExistence type="predicted"/>
<reference evidence="2" key="1">
    <citation type="submission" date="2014-09" db="EMBL/GenBank/DDBJ databases">
        <authorList>
            <person name="Magalhaes I.L.F."/>
            <person name="Oliveira U."/>
            <person name="Santos F.R."/>
            <person name="Vidigal T.H.D.A."/>
            <person name="Brescovit A.D."/>
            <person name="Santos A.J."/>
        </authorList>
    </citation>
    <scope>NUCLEOTIDE SEQUENCE</scope>
    <source>
        <tissue evidence="2">Shoot tissue taken approximately 20 cm above the soil surface</tissue>
    </source>
</reference>
<name>A0A0A9FFC1_ARUDO</name>
<dbReference type="AlphaFoldDB" id="A0A0A9FFC1"/>